<protein>
    <submittedName>
        <fullName evidence="1">Uncharacterized protein</fullName>
    </submittedName>
</protein>
<dbReference type="EMBL" id="BART01038894">
    <property type="protein sequence ID" value="GAH08652.1"/>
    <property type="molecule type" value="Genomic_DNA"/>
</dbReference>
<dbReference type="AlphaFoldDB" id="X1CLM9"/>
<evidence type="ECO:0000313" key="1">
    <source>
        <dbReference type="EMBL" id="GAH08652.1"/>
    </source>
</evidence>
<accession>X1CLM9</accession>
<name>X1CLM9_9ZZZZ</name>
<gene>
    <name evidence="1" type="ORF">S01H4_64242</name>
</gene>
<sequence length="36" mass="3792">MDGDITNAGTIFQASISVMDAKDGNAIQSCHILTPR</sequence>
<comment type="caution">
    <text evidence="1">The sequence shown here is derived from an EMBL/GenBank/DDBJ whole genome shotgun (WGS) entry which is preliminary data.</text>
</comment>
<organism evidence="1">
    <name type="scientific">marine sediment metagenome</name>
    <dbReference type="NCBI Taxonomy" id="412755"/>
    <lineage>
        <taxon>unclassified sequences</taxon>
        <taxon>metagenomes</taxon>
        <taxon>ecological metagenomes</taxon>
    </lineage>
</organism>
<feature type="non-terminal residue" evidence="1">
    <location>
        <position position="36"/>
    </location>
</feature>
<proteinExistence type="predicted"/>
<reference evidence="1" key="1">
    <citation type="journal article" date="2014" name="Front. Microbiol.">
        <title>High frequency of phylogenetically diverse reductive dehalogenase-homologous genes in deep subseafloor sedimentary metagenomes.</title>
        <authorList>
            <person name="Kawai M."/>
            <person name="Futagami T."/>
            <person name="Toyoda A."/>
            <person name="Takaki Y."/>
            <person name="Nishi S."/>
            <person name="Hori S."/>
            <person name="Arai W."/>
            <person name="Tsubouchi T."/>
            <person name="Morono Y."/>
            <person name="Uchiyama I."/>
            <person name="Ito T."/>
            <person name="Fujiyama A."/>
            <person name="Inagaki F."/>
            <person name="Takami H."/>
        </authorList>
    </citation>
    <scope>NUCLEOTIDE SEQUENCE</scope>
    <source>
        <strain evidence="1">Expedition CK06-06</strain>
    </source>
</reference>